<sequence length="553" mass="60629">MRTLVALAGALLVVVSTLALQVSGQPAANGGVYEAVGAPRRDLEKLPQASNFALVGHASLVNPPGSRLSGEGVPRGMNAPLAIAKTCAYVGSRNGLQDALIVDITNPRLLVVAGFVPGIPLSSSREMRAFGDLDLLVIGNFRLRKGDATWENPTGADGTVNNFRMYNIADCTRPVLRATIDLGPNVYHEFYLWVDPKDHTRTLLYATFNDNNSGPNLPDLRVFDITNAQNGAAPSQIASFTLDPAVPADVRVNPNDPAQKFGDDQFPFKATDLAASIDPRFLFAGRYGPQPITQWNNRLHSLSVNPEGTRVFMANLGAGFFMLDSSNLADPAKAKSCTPDTVTKDAATNQDPNLCLRKLDPDPNARVTWHPPQASITHTAVQIPGRPYVLVGDERNGTTTCPWSYYRIIDIRDEMRPVIISEMKLPENKPQACRRGGPGDPKYKREFSAHNATPFKDVGFFTWYSGGLRAWEYTDPHRPRETGVFVPQPLPKVGVTWRDSDDVWAWSYPIVRNGLIYFVDMRNGLYIVKYIGPHQDEVPAQGVYAGNQTASTQ</sequence>
<dbReference type="EMBL" id="VBAK01000112">
    <property type="protein sequence ID" value="TMI90463.1"/>
    <property type="molecule type" value="Genomic_DNA"/>
</dbReference>
<organism evidence="2 3">
    <name type="scientific">Candidatus Segetimicrobium genomatis</name>
    <dbReference type="NCBI Taxonomy" id="2569760"/>
    <lineage>
        <taxon>Bacteria</taxon>
        <taxon>Bacillati</taxon>
        <taxon>Candidatus Sysuimicrobiota</taxon>
        <taxon>Candidatus Sysuimicrobiia</taxon>
        <taxon>Candidatus Sysuimicrobiales</taxon>
        <taxon>Candidatus Segetimicrobiaceae</taxon>
        <taxon>Candidatus Segetimicrobium</taxon>
    </lineage>
</organism>
<evidence type="ECO:0000313" key="2">
    <source>
        <dbReference type="EMBL" id="TMI90463.1"/>
    </source>
</evidence>
<accession>A0A537K3V4</accession>
<feature type="signal peptide" evidence="1">
    <location>
        <begin position="1"/>
        <end position="19"/>
    </location>
</feature>
<gene>
    <name evidence="2" type="ORF">E6H00_06695</name>
</gene>
<evidence type="ECO:0000256" key="1">
    <source>
        <dbReference type="SAM" id="SignalP"/>
    </source>
</evidence>
<reference evidence="2 3" key="1">
    <citation type="journal article" date="2019" name="Nat. Microbiol.">
        <title>Mediterranean grassland soil C-N compound turnover is dependent on rainfall and depth, and is mediated by genomically divergent microorganisms.</title>
        <authorList>
            <person name="Diamond S."/>
            <person name="Andeer P.F."/>
            <person name="Li Z."/>
            <person name="Crits-Christoph A."/>
            <person name="Burstein D."/>
            <person name="Anantharaman K."/>
            <person name="Lane K.R."/>
            <person name="Thomas B.C."/>
            <person name="Pan C."/>
            <person name="Northen T.R."/>
            <person name="Banfield J.F."/>
        </authorList>
    </citation>
    <scope>NUCLEOTIDE SEQUENCE [LARGE SCALE GENOMIC DNA]</scope>
    <source>
        <strain evidence="2">NP_3</strain>
    </source>
</reference>
<comment type="caution">
    <text evidence="2">The sequence shown here is derived from an EMBL/GenBank/DDBJ whole genome shotgun (WGS) entry which is preliminary data.</text>
</comment>
<name>A0A537K3V4_9BACT</name>
<evidence type="ECO:0000313" key="3">
    <source>
        <dbReference type="Proteomes" id="UP000318509"/>
    </source>
</evidence>
<keyword evidence="1" id="KW-0732">Signal</keyword>
<dbReference type="Proteomes" id="UP000318509">
    <property type="component" value="Unassembled WGS sequence"/>
</dbReference>
<protein>
    <recommendedName>
        <fullName evidence="4">LVIVD repeat-containing protein</fullName>
    </recommendedName>
</protein>
<dbReference type="AlphaFoldDB" id="A0A537K3V4"/>
<evidence type="ECO:0008006" key="4">
    <source>
        <dbReference type="Google" id="ProtNLM"/>
    </source>
</evidence>
<proteinExistence type="predicted"/>
<feature type="chain" id="PRO_5022226051" description="LVIVD repeat-containing protein" evidence="1">
    <location>
        <begin position="20"/>
        <end position="553"/>
    </location>
</feature>